<proteinExistence type="predicted"/>
<sequence>MPYLIDMRTLKSELLKSFMQDNPLVVDVRPPEHYNQDDFEGAVHIPLHDIQHGNHNLPKDRPILLVCERGVMSELAGLYLEAAGYELVYNLEGGLQKLRKEANSQ</sequence>
<evidence type="ECO:0000259" key="1">
    <source>
        <dbReference type="PROSITE" id="PS50206"/>
    </source>
</evidence>
<dbReference type="SMART" id="SM00450">
    <property type="entry name" value="RHOD"/>
    <property type="match status" value="1"/>
</dbReference>
<name>A0A511R5X1_9DEIN</name>
<dbReference type="Pfam" id="PF00581">
    <property type="entry name" value="Rhodanese"/>
    <property type="match status" value="1"/>
</dbReference>
<organism evidence="2 3">
    <name type="scientific">Meiothermus hypogaeus NBRC 106114</name>
    <dbReference type="NCBI Taxonomy" id="1227553"/>
    <lineage>
        <taxon>Bacteria</taxon>
        <taxon>Thermotogati</taxon>
        <taxon>Deinococcota</taxon>
        <taxon>Deinococci</taxon>
        <taxon>Thermales</taxon>
        <taxon>Thermaceae</taxon>
        <taxon>Meiothermus</taxon>
    </lineage>
</organism>
<gene>
    <name evidence="2" type="ORF">MHY01S_31750</name>
</gene>
<dbReference type="SUPFAM" id="SSF52821">
    <property type="entry name" value="Rhodanese/Cell cycle control phosphatase"/>
    <property type="match status" value="1"/>
</dbReference>
<dbReference type="PANTHER" id="PTHR43031">
    <property type="entry name" value="FAD-DEPENDENT OXIDOREDUCTASE"/>
    <property type="match status" value="1"/>
</dbReference>
<dbReference type="CDD" id="cd00158">
    <property type="entry name" value="RHOD"/>
    <property type="match status" value="1"/>
</dbReference>
<keyword evidence="2" id="KW-0808">Transferase</keyword>
<dbReference type="Proteomes" id="UP000321197">
    <property type="component" value="Unassembled WGS sequence"/>
</dbReference>
<dbReference type="Gene3D" id="3.40.250.10">
    <property type="entry name" value="Rhodanese-like domain"/>
    <property type="match status" value="1"/>
</dbReference>
<dbReference type="EMBL" id="BJXL01000159">
    <property type="protein sequence ID" value="GEM85009.1"/>
    <property type="molecule type" value="Genomic_DNA"/>
</dbReference>
<accession>A0A511R5X1</accession>
<protein>
    <submittedName>
        <fullName evidence="2">Sulfurtransferase</fullName>
    </submittedName>
</protein>
<dbReference type="GO" id="GO:0016740">
    <property type="term" value="F:transferase activity"/>
    <property type="evidence" value="ECO:0007669"/>
    <property type="project" value="UniProtKB-KW"/>
</dbReference>
<dbReference type="InterPro" id="IPR001763">
    <property type="entry name" value="Rhodanese-like_dom"/>
</dbReference>
<evidence type="ECO:0000313" key="2">
    <source>
        <dbReference type="EMBL" id="GEM85009.1"/>
    </source>
</evidence>
<dbReference type="PROSITE" id="PS50206">
    <property type="entry name" value="RHODANESE_3"/>
    <property type="match status" value="1"/>
</dbReference>
<dbReference type="PANTHER" id="PTHR43031:SF1">
    <property type="entry name" value="PYRIDINE NUCLEOTIDE-DISULPHIDE OXIDOREDUCTASE"/>
    <property type="match status" value="1"/>
</dbReference>
<dbReference type="InterPro" id="IPR036873">
    <property type="entry name" value="Rhodanese-like_dom_sf"/>
</dbReference>
<evidence type="ECO:0000313" key="3">
    <source>
        <dbReference type="Proteomes" id="UP000321197"/>
    </source>
</evidence>
<comment type="caution">
    <text evidence="2">The sequence shown here is derived from an EMBL/GenBank/DDBJ whole genome shotgun (WGS) entry which is preliminary data.</text>
</comment>
<feature type="domain" description="Rhodanese" evidence="1">
    <location>
        <begin position="19"/>
        <end position="103"/>
    </location>
</feature>
<reference evidence="2 3" key="1">
    <citation type="submission" date="2019-07" db="EMBL/GenBank/DDBJ databases">
        <title>Whole genome shotgun sequence of Meiothermus hypogaeus NBRC 106114.</title>
        <authorList>
            <person name="Hosoyama A."/>
            <person name="Uohara A."/>
            <person name="Ohji S."/>
            <person name="Ichikawa N."/>
        </authorList>
    </citation>
    <scope>NUCLEOTIDE SEQUENCE [LARGE SCALE GENOMIC DNA]</scope>
    <source>
        <strain evidence="2 3">NBRC 106114</strain>
    </source>
</reference>
<dbReference type="AlphaFoldDB" id="A0A511R5X1"/>
<dbReference type="InterPro" id="IPR050229">
    <property type="entry name" value="GlpE_sulfurtransferase"/>
</dbReference>